<evidence type="ECO:0000256" key="6">
    <source>
        <dbReference type="SAM" id="MobiDB-lite"/>
    </source>
</evidence>
<dbReference type="CDD" id="cd01398">
    <property type="entry name" value="RPI_A"/>
    <property type="match status" value="1"/>
</dbReference>
<dbReference type="Gene3D" id="3.30.70.260">
    <property type="match status" value="1"/>
</dbReference>
<dbReference type="NCBIfam" id="NF001924">
    <property type="entry name" value="PRK00702.1"/>
    <property type="match status" value="1"/>
</dbReference>
<evidence type="ECO:0000256" key="4">
    <source>
        <dbReference type="ARBA" id="ARBA00023235"/>
    </source>
</evidence>
<dbReference type="PANTHER" id="PTHR11934:SF0">
    <property type="entry name" value="RIBOSE-5-PHOSPHATE ISOMERASE"/>
    <property type="match status" value="1"/>
</dbReference>
<dbReference type="FunFam" id="3.40.50.1360:FF:000001">
    <property type="entry name" value="Ribose-5-phosphate isomerase A"/>
    <property type="match status" value="1"/>
</dbReference>
<keyword evidence="4 5" id="KW-0413">Isomerase</keyword>
<feature type="binding site" evidence="5">
    <location>
        <begin position="68"/>
        <end position="71"/>
    </location>
    <ligand>
        <name>substrate</name>
    </ligand>
</feature>
<comment type="similarity">
    <text evidence="2 5">Belongs to the ribose 5-phosphate isomerase family.</text>
</comment>
<dbReference type="SUPFAM" id="SSF100950">
    <property type="entry name" value="NagB/RpiA/CoA transferase-like"/>
    <property type="match status" value="1"/>
</dbReference>
<comment type="pathway">
    <text evidence="5">Carbohydrate degradation; pentose phosphate pathway; D-ribose 5-phosphate from D-ribulose 5-phosphate (non-oxidative stage): step 1/1.</text>
</comment>
<protein>
    <recommendedName>
        <fullName evidence="5">Ribose-5-phosphate isomerase A</fullName>
        <ecNumber evidence="5">5.3.1.6</ecNumber>
    </recommendedName>
    <alternativeName>
        <fullName evidence="5">Phosphoriboisomerase A</fullName>
        <shortName evidence="5">PRI</shortName>
    </alternativeName>
</protein>
<name>A0A897N1S0_9EURY</name>
<dbReference type="SUPFAM" id="SSF75445">
    <property type="entry name" value="D-ribose-5-phosphate isomerase (RpiA), lid domain"/>
    <property type="match status" value="1"/>
</dbReference>
<dbReference type="KEGG" id="hara:AArcS_3089"/>
<evidence type="ECO:0000256" key="1">
    <source>
        <dbReference type="ARBA" id="ARBA00001713"/>
    </source>
</evidence>
<feature type="region of interest" description="Disordered" evidence="6">
    <location>
        <begin position="1"/>
        <end position="27"/>
    </location>
</feature>
<accession>A0A897N1S0</accession>
<dbReference type="Pfam" id="PF06026">
    <property type="entry name" value="Rib_5-P_isom_A"/>
    <property type="match status" value="1"/>
</dbReference>
<dbReference type="EC" id="5.3.1.6" evidence="5"/>
<dbReference type="InterPro" id="IPR020672">
    <property type="entry name" value="Ribose5P_isomerase_typA_subgr"/>
</dbReference>
<evidence type="ECO:0000256" key="2">
    <source>
        <dbReference type="ARBA" id="ARBA00008088"/>
    </source>
</evidence>
<feature type="binding site" evidence="5">
    <location>
        <begin position="135"/>
        <end position="138"/>
    </location>
    <ligand>
        <name>substrate</name>
    </ligand>
</feature>
<dbReference type="Proteomes" id="UP000663586">
    <property type="component" value="Chromosome"/>
</dbReference>
<organism evidence="7 8">
    <name type="scientific">Natranaeroarchaeum sulfidigenes</name>
    <dbReference type="NCBI Taxonomy" id="2784880"/>
    <lineage>
        <taxon>Archaea</taxon>
        <taxon>Methanobacteriati</taxon>
        <taxon>Methanobacteriota</taxon>
        <taxon>Stenosarchaea group</taxon>
        <taxon>Halobacteria</taxon>
        <taxon>Halobacteriales</taxon>
        <taxon>Natronoarchaeaceae</taxon>
        <taxon>Natranaeroarchaeum</taxon>
    </lineage>
</organism>
<dbReference type="GO" id="GO:0009052">
    <property type="term" value="P:pentose-phosphate shunt, non-oxidative branch"/>
    <property type="evidence" value="ECO:0007669"/>
    <property type="project" value="UniProtKB-UniRule"/>
</dbReference>
<proteinExistence type="inferred from homology"/>
<comment type="catalytic activity">
    <reaction evidence="1 5">
        <text>aldehydo-D-ribose 5-phosphate = D-ribulose 5-phosphate</text>
        <dbReference type="Rhea" id="RHEA:14657"/>
        <dbReference type="ChEBI" id="CHEBI:58121"/>
        <dbReference type="ChEBI" id="CHEBI:58273"/>
        <dbReference type="EC" id="5.3.1.6"/>
    </reaction>
</comment>
<dbReference type="GO" id="GO:0006014">
    <property type="term" value="P:D-ribose metabolic process"/>
    <property type="evidence" value="ECO:0007669"/>
    <property type="project" value="TreeGrafter"/>
</dbReference>
<feature type="active site" description="Proton acceptor" evidence="5">
    <location>
        <position position="144"/>
    </location>
</feature>
<evidence type="ECO:0000313" key="7">
    <source>
        <dbReference type="EMBL" id="QSG04276.1"/>
    </source>
</evidence>
<dbReference type="GO" id="GO:0004751">
    <property type="term" value="F:ribose-5-phosphate isomerase activity"/>
    <property type="evidence" value="ECO:0007669"/>
    <property type="project" value="UniProtKB-UniRule"/>
</dbReference>
<comment type="function">
    <text evidence="5">Catalyzes the reversible conversion of ribose-5-phosphate to ribulose 5-phosphate.</text>
</comment>
<comment type="subunit">
    <text evidence="5">Homodimer.</text>
</comment>
<dbReference type="Gene3D" id="3.40.50.1360">
    <property type="match status" value="1"/>
</dbReference>
<sequence length="264" mass="27167">MAVARHTPPDVVGVASSPDEPAGPQTFLPSACAVTGMKNTGGSRGAKRRAGEHAATAVEDGMVVGLGTGSTAAHAIRAIGDQIRDGLDVEGVPTSFQARQLAIEEGIPVVDLDEVPGVDLAIDGADQISDGQLIKGGGGAHAREKVVDAAADRFLVVADPSKRAETLDGAVPVETLPAARPVVEHEIRALGGEPSLRRAERKDGPVITDNGNVVLDCEFGPIETPDTLAEQLSMLPGVVEHGLFVNLADEIHIGTAEGVTVERL</sequence>
<dbReference type="InterPro" id="IPR004788">
    <property type="entry name" value="Ribose5P_isomerase_type_A"/>
</dbReference>
<feature type="binding site" evidence="5">
    <location>
        <begin position="123"/>
        <end position="126"/>
    </location>
    <ligand>
        <name>substrate</name>
    </ligand>
</feature>
<dbReference type="UniPathway" id="UPA00115">
    <property type="reaction ID" value="UER00412"/>
</dbReference>
<evidence type="ECO:0000313" key="8">
    <source>
        <dbReference type="Proteomes" id="UP000663586"/>
    </source>
</evidence>
<dbReference type="NCBIfam" id="TIGR00021">
    <property type="entry name" value="rpiA"/>
    <property type="match status" value="1"/>
</dbReference>
<dbReference type="FunFam" id="3.30.70.260:FF:000018">
    <property type="entry name" value="Ribose-5-phosphate isomerase A"/>
    <property type="match status" value="1"/>
</dbReference>
<feature type="binding site" evidence="5">
    <location>
        <position position="162"/>
    </location>
    <ligand>
        <name>substrate</name>
    </ligand>
</feature>
<dbReference type="PANTHER" id="PTHR11934">
    <property type="entry name" value="RIBOSE-5-PHOSPHATE ISOMERASE"/>
    <property type="match status" value="1"/>
</dbReference>
<evidence type="ECO:0000256" key="3">
    <source>
        <dbReference type="ARBA" id="ARBA00011881"/>
    </source>
</evidence>
<dbReference type="HAMAP" id="MF_00170">
    <property type="entry name" value="Rib_5P_isom_A"/>
    <property type="match status" value="1"/>
</dbReference>
<gene>
    <name evidence="5 7" type="primary">rpiA</name>
    <name evidence="7" type="ORF">AArcS_3089</name>
</gene>
<evidence type="ECO:0000256" key="5">
    <source>
        <dbReference type="HAMAP-Rule" id="MF_00170"/>
    </source>
</evidence>
<comment type="subunit">
    <text evidence="3">Homotetramer.</text>
</comment>
<reference evidence="7" key="1">
    <citation type="submission" date="2020-11" db="EMBL/GenBank/DDBJ databases">
        <title>Carbohydrate-dependent, anaerobic sulfur respiration: A novel catabolism in halophilic archaea.</title>
        <authorList>
            <person name="Sorokin D.Y."/>
            <person name="Messina E."/>
            <person name="Smedile F."/>
            <person name="La Cono V."/>
            <person name="Hallsworth J.E."/>
            <person name="Yakimov M.M."/>
        </authorList>
    </citation>
    <scope>NUCLEOTIDE SEQUENCE</scope>
    <source>
        <strain evidence="7">AArc-S</strain>
    </source>
</reference>
<dbReference type="AlphaFoldDB" id="A0A897N1S0"/>
<dbReference type="EMBL" id="CP064786">
    <property type="protein sequence ID" value="QSG04276.1"/>
    <property type="molecule type" value="Genomic_DNA"/>
</dbReference>
<keyword evidence="8" id="KW-1185">Reference proteome</keyword>
<dbReference type="InterPro" id="IPR037171">
    <property type="entry name" value="NagB/RpiA_transferase-like"/>
</dbReference>
<dbReference type="GO" id="GO:0005829">
    <property type="term" value="C:cytosol"/>
    <property type="evidence" value="ECO:0007669"/>
    <property type="project" value="TreeGrafter"/>
</dbReference>